<evidence type="ECO:0000256" key="3">
    <source>
        <dbReference type="SAM" id="MobiDB-lite"/>
    </source>
</evidence>
<dbReference type="Proteomes" id="UP000317046">
    <property type="component" value="Unassembled WGS sequence"/>
</dbReference>
<evidence type="ECO:0000256" key="2">
    <source>
        <dbReference type="ARBA" id="ARBA00022705"/>
    </source>
</evidence>
<feature type="region of interest" description="Disordered" evidence="3">
    <location>
        <begin position="1"/>
        <end position="25"/>
    </location>
</feature>
<keyword evidence="5" id="KW-1185">Reference proteome</keyword>
<comment type="caution">
    <text evidence="4">The sequence shown here is derived from an EMBL/GenBank/DDBJ whole genome shotgun (WGS) entry which is preliminary data.</text>
</comment>
<comment type="similarity">
    <text evidence="1">Belongs to the Gram-positive plasmids replication protein type 1 family.</text>
</comment>
<proteinExistence type="inferred from homology"/>
<dbReference type="AlphaFoldDB" id="A0A4Y3L5H9"/>
<dbReference type="InterPro" id="IPR000989">
    <property type="entry name" value="Rep"/>
</dbReference>
<organism evidence="4 5">
    <name type="scientific">Cellulomonas cellasea</name>
    <dbReference type="NCBI Taxonomy" id="43670"/>
    <lineage>
        <taxon>Bacteria</taxon>
        <taxon>Bacillati</taxon>
        <taxon>Actinomycetota</taxon>
        <taxon>Actinomycetes</taxon>
        <taxon>Micrococcales</taxon>
        <taxon>Cellulomonadaceae</taxon>
        <taxon>Cellulomonas</taxon>
    </lineage>
</organism>
<sequence>MRGVRTTDDPTAPTPEPAARRRSRYKTRAAIQQLMDEHGSQRRRFCGHTTGGSVQVRHTPGAGGLRGVQRCGSVWLCPTCAATIGQHRADELSKALDTWRADPSHDVVMLTLTMRHHQGHTLAQVRDAYRSAWRAVTSGRAWTRTREAAGVVGYTRSTELTVGANGWHLHAHVLLFLDRPHALTRLAVEAFAMSAFDRWAAKLVAAGLPRPIASSGGLDLRAIREGGADGLATYLVKMAAAADDATGWVEEDSHRLPRAGEPGRTAGQQLATEAVRADLKAGRRENRTMWQVISDYLAHGEVSDRDIWREYEAIIPGTQMLVWSRGLRAAIAALTEDLPAAELTDQQVVDRDREGTTLGMLDATAYGHALRVAPDVIADVVTAAGAATPAEALVGVQAVLARYNERLDAEAAPQYLRLHLDTDPARIHRLDEGFRRLEREHATT</sequence>
<dbReference type="Pfam" id="PF01446">
    <property type="entry name" value="Rep_1"/>
    <property type="match status" value="1"/>
</dbReference>
<name>A0A4Y3L5H9_9CELL</name>
<gene>
    <name evidence="4" type="ORF">CCE01nite_40570</name>
</gene>
<dbReference type="GO" id="GO:0006260">
    <property type="term" value="P:DNA replication"/>
    <property type="evidence" value="ECO:0007669"/>
    <property type="project" value="UniProtKB-KW"/>
</dbReference>
<evidence type="ECO:0000313" key="5">
    <source>
        <dbReference type="Proteomes" id="UP000317046"/>
    </source>
</evidence>
<reference evidence="4" key="1">
    <citation type="submission" date="2019-06" db="EMBL/GenBank/DDBJ databases">
        <title>Whole genome shotgun sequence of Cellulomonas cellasea NBRC 3753.</title>
        <authorList>
            <person name="Hosoyama A."/>
            <person name="Uohara A."/>
            <person name="Ohji S."/>
            <person name="Ichikawa N."/>
        </authorList>
    </citation>
    <scope>NUCLEOTIDE SEQUENCE [LARGE SCALE GENOMIC DNA]</scope>
    <source>
        <strain evidence="4">NBRC 3753</strain>
    </source>
</reference>
<keyword evidence="2" id="KW-0235">DNA replication</keyword>
<accession>A0A4Y3L5H9</accession>
<dbReference type="GO" id="GO:0003677">
    <property type="term" value="F:DNA binding"/>
    <property type="evidence" value="ECO:0007669"/>
    <property type="project" value="InterPro"/>
</dbReference>
<dbReference type="EMBL" id="BJLR01000042">
    <property type="protein sequence ID" value="GEA90108.1"/>
    <property type="molecule type" value="Genomic_DNA"/>
</dbReference>
<evidence type="ECO:0000313" key="4">
    <source>
        <dbReference type="EMBL" id="GEA90108.1"/>
    </source>
</evidence>
<evidence type="ECO:0000256" key="1">
    <source>
        <dbReference type="ARBA" id="ARBA00008909"/>
    </source>
</evidence>
<protein>
    <submittedName>
        <fullName evidence="4">Uncharacterized protein</fullName>
    </submittedName>
</protein>